<evidence type="ECO:0000259" key="4">
    <source>
        <dbReference type="PROSITE" id="PS52004"/>
    </source>
</evidence>
<dbReference type="SMART" id="SM00825">
    <property type="entry name" value="PKS_KS"/>
    <property type="match status" value="1"/>
</dbReference>
<dbReference type="EC" id="2.3.1.179" evidence="5"/>
<dbReference type="GO" id="GO:0004315">
    <property type="term" value="F:3-oxoacyl-[acyl-carrier-protein] synthase activity"/>
    <property type="evidence" value="ECO:0007669"/>
    <property type="project" value="UniProtKB-EC"/>
</dbReference>
<dbReference type="CDD" id="cd00834">
    <property type="entry name" value="KAS_I_II"/>
    <property type="match status" value="1"/>
</dbReference>
<sequence length="410" mass="42945">MDNRQRRVVVTGLGIVTSIGTGVDEFRAGLRAGRSGVSPITAFDTAGFAYANGCEVGDFVPERWVRESDPAELGRAAQFAVAAARMGLRDAGLDLDAARDRRSLISIGTTDGESRDLDALVAGQLRGEDADPRVARRTGAGQLSAGIVRELGLYDVEAVTIPTACAAGNYAVGYGFDAIRAGDVDLALCGGADAMCRKTFTGFYRLGTIAPEICQPFDLHRRGILTGEGAGILVMESEESARARGARVYAEIRGYGLNCDALHPVAPDRDSLADCITRAHRNAGIRPEEVDFISAHGTGTKANDVVEAGAIHQVFGERPPPTISIKAMIGHTMGAASALAAAACALAIADGFIPPTINHRQTDPACDLDCVPNQARPARLRVAQNNALAFGGNNAVLILGEPRDRAEAPA</sequence>
<evidence type="ECO:0000256" key="3">
    <source>
        <dbReference type="RuleBase" id="RU003694"/>
    </source>
</evidence>
<dbReference type="GO" id="GO:0006633">
    <property type="term" value="P:fatty acid biosynthetic process"/>
    <property type="evidence" value="ECO:0007669"/>
    <property type="project" value="TreeGrafter"/>
</dbReference>
<dbReference type="PANTHER" id="PTHR11712">
    <property type="entry name" value="POLYKETIDE SYNTHASE-RELATED"/>
    <property type="match status" value="1"/>
</dbReference>
<proteinExistence type="inferred from homology"/>
<protein>
    <submittedName>
        <fullName evidence="5">3-oxoacyl-[acyl-carrier-protein] synthase II</fullName>
        <ecNumber evidence="5">2.3.1.179</ecNumber>
    </submittedName>
</protein>
<evidence type="ECO:0000256" key="1">
    <source>
        <dbReference type="ARBA" id="ARBA00008467"/>
    </source>
</evidence>
<dbReference type="AlphaFoldDB" id="A0AAE4AVP8"/>
<dbReference type="Proteomes" id="UP001240236">
    <property type="component" value="Unassembled WGS sequence"/>
</dbReference>
<dbReference type="InterPro" id="IPR020841">
    <property type="entry name" value="PKS_Beta-ketoAc_synthase_dom"/>
</dbReference>
<dbReference type="InterPro" id="IPR016039">
    <property type="entry name" value="Thiolase-like"/>
</dbReference>
<feature type="domain" description="Ketosynthase family 3 (KS3)" evidence="4">
    <location>
        <begin position="5"/>
        <end position="401"/>
    </location>
</feature>
<evidence type="ECO:0000313" key="6">
    <source>
        <dbReference type="Proteomes" id="UP001240236"/>
    </source>
</evidence>
<organism evidence="5 6">
    <name type="scientific">Catenuloplanes indicus</name>
    <dbReference type="NCBI Taxonomy" id="137267"/>
    <lineage>
        <taxon>Bacteria</taxon>
        <taxon>Bacillati</taxon>
        <taxon>Actinomycetota</taxon>
        <taxon>Actinomycetes</taxon>
        <taxon>Micromonosporales</taxon>
        <taxon>Micromonosporaceae</taxon>
        <taxon>Catenuloplanes</taxon>
    </lineage>
</organism>
<dbReference type="RefSeq" id="WP_307234884.1">
    <property type="nucleotide sequence ID" value="NZ_JAUSUZ010000001.1"/>
</dbReference>
<dbReference type="PANTHER" id="PTHR11712:SF336">
    <property type="entry name" value="3-OXOACYL-[ACYL-CARRIER-PROTEIN] SYNTHASE, MITOCHONDRIAL"/>
    <property type="match status" value="1"/>
</dbReference>
<comment type="caution">
    <text evidence="5">The sequence shown here is derived from an EMBL/GenBank/DDBJ whole genome shotgun (WGS) entry which is preliminary data.</text>
</comment>
<evidence type="ECO:0000256" key="2">
    <source>
        <dbReference type="ARBA" id="ARBA00022679"/>
    </source>
</evidence>
<evidence type="ECO:0000313" key="5">
    <source>
        <dbReference type="EMBL" id="MDQ0363901.1"/>
    </source>
</evidence>
<dbReference type="PROSITE" id="PS52004">
    <property type="entry name" value="KS3_2"/>
    <property type="match status" value="1"/>
</dbReference>
<dbReference type="InterPro" id="IPR000794">
    <property type="entry name" value="Beta-ketoacyl_synthase"/>
</dbReference>
<accession>A0AAE4AVP8</accession>
<dbReference type="SUPFAM" id="SSF53901">
    <property type="entry name" value="Thiolase-like"/>
    <property type="match status" value="2"/>
</dbReference>
<dbReference type="Gene3D" id="3.40.47.10">
    <property type="match status" value="1"/>
</dbReference>
<keyword evidence="5" id="KW-0012">Acyltransferase</keyword>
<dbReference type="EMBL" id="JAUSUZ010000001">
    <property type="protein sequence ID" value="MDQ0363901.1"/>
    <property type="molecule type" value="Genomic_DNA"/>
</dbReference>
<dbReference type="InterPro" id="IPR014031">
    <property type="entry name" value="Ketoacyl_synth_C"/>
</dbReference>
<name>A0AAE4AVP8_9ACTN</name>
<keyword evidence="6" id="KW-1185">Reference proteome</keyword>
<dbReference type="Pfam" id="PF02801">
    <property type="entry name" value="Ketoacyl-synt_C"/>
    <property type="match status" value="1"/>
</dbReference>
<dbReference type="Pfam" id="PF00109">
    <property type="entry name" value="ketoacyl-synt"/>
    <property type="match status" value="1"/>
</dbReference>
<reference evidence="5 6" key="1">
    <citation type="submission" date="2023-07" db="EMBL/GenBank/DDBJ databases">
        <title>Sequencing the genomes of 1000 actinobacteria strains.</title>
        <authorList>
            <person name="Klenk H.-P."/>
        </authorList>
    </citation>
    <scope>NUCLEOTIDE SEQUENCE [LARGE SCALE GENOMIC DNA]</scope>
    <source>
        <strain evidence="5 6">DSM 44709</strain>
    </source>
</reference>
<comment type="similarity">
    <text evidence="1 3">Belongs to the thiolase-like superfamily. Beta-ketoacyl-ACP synthases family.</text>
</comment>
<dbReference type="InterPro" id="IPR014030">
    <property type="entry name" value="Ketoacyl_synth_N"/>
</dbReference>
<keyword evidence="2 3" id="KW-0808">Transferase</keyword>
<gene>
    <name evidence="5" type="ORF">J2S42_000570</name>
</gene>